<feature type="transmembrane region" description="Helical" evidence="1">
    <location>
        <begin position="6"/>
        <end position="25"/>
    </location>
</feature>
<feature type="transmembrane region" description="Helical" evidence="1">
    <location>
        <begin position="95"/>
        <end position="119"/>
    </location>
</feature>
<accession>A0A974NVC2</accession>
<keyword evidence="3" id="KW-1185">Reference proteome</keyword>
<name>A0A974NVC2_9SPHN</name>
<evidence type="ECO:0000313" key="2">
    <source>
        <dbReference type="EMBL" id="QQV77422.1"/>
    </source>
</evidence>
<evidence type="ECO:0000313" key="3">
    <source>
        <dbReference type="Proteomes" id="UP000595894"/>
    </source>
</evidence>
<organism evidence="2 3">
    <name type="scientific">Sphingomonas aliaeris</name>
    <dbReference type="NCBI Taxonomy" id="2759526"/>
    <lineage>
        <taxon>Bacteria</taxon>
        <taxon>Pseudomonadati</taxon>
        <taxon>Pseudomonadota</taxon>
        <taxon>Alphaproteobacteria</taxon>
        <taxon>Sphingomonadales</taxon>
        <taxon>Sphingomonadaceae</taxon>
        <taxon>Sphingomonas</taxon>
    </lineage>
</organism>
<proteinExistence type="predicted"/>
<dbReference type="EMBL" id="CP061035">
    <property type="protein sequence ID" value="QQV77422.1"/>
    <property type="molecule type" value="Genomic_DNA"/>
</dbReference>
<reference evidence="3" key="1">
    <citation type="submission" date="2020-09" db="EMBL/GenBank/DDBJ databases">
        <title>Sphingomonas sp., a new species isolated from pork steak.</title>
        <authorList>
            <person name="Heidler von Heilborn D."/>
        </authorList>
    </citation>
    <scope>NUCLEOTIDE SEQUENCE [LARGE SCALE GENOMIC DNA]</scope>
</reference>
<feature type="transmembrane region" description="Helical" evidence="1">
    <location>
        <begin position="70"/>
        <end position="89"/>
    </location>
</feature>
<dbReference type="RefSeq" id="WP_202093891.1">
    <property type="nucleotide sequence ID" value="NZ_CP061035.1"/>
</dbReference>
<dbReference type="KEGG" id="sari:H5J25_00870"/>
<evidence type="ECO:0000256" key="1">
    <source>
        <dbReference type="SAM" id="Phobius"/>
    </source>
</evidence>
<sequence>MSDLPVLLLLGAVCGLIASAVMELYQTVASKPFGQNGGGESSTSKAADDLDRTLTGHKVPKGGRASAGRLVHYGTGLVLGMIYVVAAAWKPDVTILFGVAFGIVTAIVFDYIAVPAFGWGAPAWKTSLSTHLYGLTAHIVFGASIEAARRIGFLLF</sequence>
<dbReference type="Proteomes" id="UP000595894">
    <property type="component" value="Chromosome"/>
</dbReference>
<protein>
    <submittedName>
        <fullName evidence="2">DUF1440 domain-containing protein</fullName>
    </submittedName>
</protein>
<keyword evidence="1" id="KW-0472">Membrane</keyword>
<dbReference type="InterPro" id="IPR009898">
    <property type="entry name" value="DUF1440"/>
</dbReference>
<keyword evidence="1" id="KW-1133">Transmembrane helix</keyword>
<keyword evidence="1" id="KW-0812">Transmembrane</keyword>
<dbReference type="Pfam" id="PF07274">
    <property type="entry name" value="DUF1440"/>
    <property type="match status" value="1"/>
</dbReference>
<dbReference type="AlphaFoldDB" id="A0A974NVC2"/>
<gene>
    <name evidence="2" type="ORF">H5J25_00870</name>
</gene>